<evidence type="ECO:0000256" key="1">
    <source>
        <dbReference type="ARBA" id="ARBA00004651"/>
    </source>
</evidence>
<dbReference type="NCBIfam" id="TIGR03592">
    <property type="entry name" value="yidC_oxa1_cterm"/>
    <property type="match status" value="1"/>
</dbReference>
<evidence type="ECO:0000256" key="16">
    <source>
        <dbReference type="RuleBase" id="RU003945"/>
    </source>
</evidence>
<feature type="region of interest" description="Disordered" evidence="17">
    <location>
        <begin position="284"/>
        <end position="455"/>
    </location>
</feature>
<feature type="compositionally biased region" description="Low complexity" evidence="17">
    <location>
        <begin position="438"/>
        <end position="455"/>
    </location>
</feature>
<evidence type="ECO:0000256" key="4">
    <source>
        <dbReference type="ARBA" id="ARBA00022448"/>
    </source>
</evidence>
<dbReference type="CDD" id="cd20070">
    <property type="entry name" value="5TM_YidC_Alb3"/>
    <property type="match status" value="1"/>
</dbReference>
<dbReference type="PANTHER" id="PTHR12428">
    <property type="entry name" value="OXA1"/>
    <property type="match status" value="1"/>
</dbReference>
<evidence type="ECO:0000256" key="10">
    <source>
        <dbReference type="ARBA" id="ARBA00023186"/>
    </source>
</evidence>
<keyword evidence="4" id="KW-0813">Transport</keyword>
<sequence>MSWYDTLLQPIMIVVAWIMVGVHDLLANLGLGADSGVTWTLSIVALVIIMRALLIPLFVRQIRSARAMQMLSPELQALQKKYKGRNDPASREAMTRETMALYQKHGTNPFSSCLPILAQSPIFFALFRLLNNLPNIASGKYPTVGPMDRATASSVENAEVFNAPISSYFFSPTATTSVKIVTVVLIVAMSLTTFTTQKQLTQKNMPATALQGPMAQQQKMLLYVLPIIFAVSGVNFPIGVLIYWTTTNLWSMGQQFYVIRRNPTPGSEAERLLKERRARKAAKHGIVLEEEAAEPEKPRGQRQQPVRKDRARPTTAAGGTGAARPAGARPDGAKPAGAKPGAKPAGAKPSTGGSTSASAAGGKTPAARAGGGKPAGEKPAGRKPAGEKPAGAGGSASGTGRATGAKPAGGKAAGGKATAPKAPGSKGPRPTRPTSETPADTPDAPGAAAPDLDEK</sequence>
<keyword evidence="21" id="KW-1185">Reference proteome</keyword>
<dbReference type="Pfam" id="PF02096">
    <property type="entry name" value="60KD_IMP"/>
    <property type="match status" value="1"/>
</dbReference>
<dbReference type="NCBIfam" id="NF002350">
    <property type="entry name" value="PRK01315.1"/>
    <property type="match status" value="1"/>
</dbReference>
<keyword evidence="5" id="KW-1003">Cell membrane</keyword>
<evidence type="ECO:0000256" key="14">
    <source>
        <dbReference type="ARBA" id="ARBA00033245"/>
    </source>
</evidence>
<evidence type="ECO:0000256" key="15">
    <source>
        <dbReference type="ARBA" id="ARBA00033342"/>
    </source>
</evidence>
<evidence type="ECO:0000256" key="2">
    <source>
        <dbReference type="ARBA" id="ARBA00010527"/>
    </source>
</evidence>
<dbReference type="InterPro" id="IPR047196">
    <property type="entry name" value="YidC_ALB_C"/>
</dbReference>
<feature type="transmembrane region" description="Helical" evidence="18">
    <location>
        <begin position="220"/>
        <end position="244"/>
    </location>
</feature>
<dbReference type="GO" id="GO:0051205">
    <property type="term" value="P:protein insertion into membrane"/>
    <property type="evidence" value="ECO:0007669"/>
    <property type="project" value="TreeGrafter"/>
</dbReference>
<evidence type="ECO:0000256" key="18">
    <source>
        <dbReference type="SAM" id="Phobius"/>
    </source>
</evidence>
<dbReference type="InterPro" id="IPR028055">
    <property type="entry name" value="YidC/Oxa/ALB_C"/>
</dbReference>
<feature type="domain" description="Membrane insertase YidC/Oxa/ALB C-terminal" evidence="19">
    <location>
        <begin position="39"/>
        <end position="259"/>
    </location>
</feature>
<organism evidence="20 21">
    <name type="scientific">Actinotalea fermentans</name>
    <dbReference type="NCBI Taxonomy" id="43671"/>
    <lineage>
        <taxon>Bacteria</taxon>
        <taxon>Bacillati</taxon>
        <taxon>Actinomycetota</taxon>
        <taxon>Actinomycetes</taxon>
        <taxon>Micrococcales</taxon>
        <taxon>Cellulomonadaceae</taxon>
        <taxon>Actinotalea</taxon>
    </lineage>
</organism>
<evidence type="ECO:0000256" key="5">
    <source>
        <dbReference type="ARBA" id="ARBA00022475"/>
    </source>
</evidence>
<feature type="transmembrane region" description="Helical" evidence="18">
    <location>
        <begin position="7"/>
        <end position="27"/>
    </location>
</feature>
<feature type="compositionally biased region" description="Low complexity" evidence="17">
    <location>
        <begin position="398"/>
        <end position="428"/>
    </location>
</feature>
<evidence type="ECO:0000256" key="11">
    <source>
        <dbReference type="ARBA" id="ARBA00025034"/>
    </source>
</evidence>
<dbReference type="GO" id="GO:0005886">
    <property type="term" value="C:plasma membrane"/>
    <property type="evidence" value="ECO:0007669"/>
    <property type="project" value="UniProtKB-SubCell"/>
</dbReference>
<dbReference type="RefSeq" id="WP_186814593.1">
    <property type="nucleotide sequence ID" value="NZ_BJYK01000013.1"/>
</dbReference>
<comment type="subunit">
    <text evidence="12">Interacts with the Sec translocase complex via SecD. Specifically interacts with transmembrane segments of nascent integral membrane proteins during membrane integration.</text>
</comment>
<dbReference type="GO" id="GO:0015031">
    <property type="term" value="P:protein transport"/>
    <property type="evidence" value="ECO:0007669"/>
    <property type="project" value="UniProtKB-KW"/>
</dbReference>
<keyword evidence="8 18" id="KW-1133">Transmembrane helix</keyword>
<feature type="compositionally biased region" description="Basic and acidic residues" evidence="17">
    <location>
        <begin position="375"/>
        <end position="386"/>
    </location>
</feature>
<feature type="transmembrane region" description="Helical" evidence="18">
    <location>
        <begin position="39"/>
        <end position="59"/>
    </location>
</feature>
<evidence type="ECO:0000256" key="3">
    <source>
        <dbReference type="ARBA" id="ARBA00015325"/>
    </source>
</evidence>
<comment type="similarity">
    <text evidence="2">Belongs to the OXA1/ALB3/YidC family. Type 1 subfamily.</text>
</comment>
<keyword evidence="10" id="KW-0143">Chaperone</keyword>
<evidence type="ECO:0000256" key="6">
    <source>
        <dbReference type="ARBA" id="ARBA00022692"/>
    </source>
</evidence>
<feature type="compositionally biased region" description="Low complexity" evidence="17">
    <location>
        <begin position="313"/>
        <end position="368"/>
    </location>
</feature>
<gene>
    <name evidence="20" type="ORF">AFE02nite_32590</name>
</gene>
<dbReference type="EMBL" id="BJYK01000013">
    <property type="protein sequence ID" value="GEN81525.1"/>
    <property type="molecule type" value="Genomic_DNA"/>
</dbReference>
<evidence type="ECO:0000256" key="9">
    <source>
        <dbReference type="ARBA" id="ARBA00023136"/>
    </source>
</evidence>
<comment type="subcellular location">
    <subcellularLocation>
        <location evidence="1">Cell membrane</location>
        <topology evidence="1">Multi-pass membrane protein</topology>
    </subcellularLocation>
    <subcellularLocation>
        <location evidence="16">Membrane</location>
        <topology evidence="16">Multi-pass membrane protein</topology>
    </subcellularLocation>
</comment>
<accession>A0A511Z248</accession>
<dbReference type="AlphaFoldDB" id="A0A511Z248"/>
<reference evidence="20 21" key="1">
    <citation type="submission" date="2019-07" db="EMBL/GenBank/DDBJ databases">
        <title>Whole genome shotgun sequence of Actinotalea fermentans NBRC 105374.</title>
        <authorList>
            <person name="Hosoyama A."/>
            <person name="Uohara A."/>
            <person name="Ohji S."/>
            <person name="Ichikawa N."/>
        </authorList>
    </citation>
    <scope>NUCLEOTIDE SEQUENCE [LARGE SCALE GENOMIC DNA]</scope>
    <source>
        <strain evidence="20 21">NBRC 105374</strain>
    </source>
</reference>
<name>A0A511Z248_9CELL</name>
<evidence type="ECO:0000259" key="19">
    <source>
        <dbReference type="Pfam" id="PF02096"/>
    </source>
</evidence>
<evidence type="ECO:0000256" key="17">
    <source>
        <dbReference type="SAM" id="MobiDB-lite"/>
    </source>
</evidence>
<keyword evidence="7" id="KW-0653">Protein transport</keyword>
<keyword evidence="6 16" id="KW-0812">Transmembrane</keyword>
<comment type="function">
    <text evidence="11">Required for the insertion and/or proper folding and/or complex formation of integral membrane proteins into the membrane. Involved in integration of membrane proteins that insert both dependently and independently of the Sec translocase complex, as well as at least some lipoproteins. Aids folding of multispanning membrane proteins.</text>
</comment>
<dbReference type="PANTHER" id="PTHR12428:SF65">
    <property type="entry name" value="CYTOCHROME C OXIDASE ASSEMBLY PROTEIN COX18, MITOCHONDRIAL"/>
    <property type="match status" value="1"/>
</dbReference>
<evidence type="ECO:0000256" key="8">
    <source>
        <dbReference type="ARBA" id="ARBA00022989"/>
    </source>
</evidence>
<evidence type="ECO:0000313" key="20">
    <source>
        <dbReference type="EMBL" id="GEN81525.1"/>
    </source>
</evidence>
<dbReference type="Proteomes" id="UP000321484">
    <property type="component" value="Unassembled WGS sequence"/>
</dbReference>
<evidence type="ECO:0000256" key="13">
    <source>
        <dbReference type="ARBA" id="ARBA00031538"/>
    </source>
</evidence>
<comment type="caution">
    <text evidence="20">The sequence shown here is derived from an EMBL/GenBank/DDBJ whole genome shotgun (WGS) entry which is preliminary data.</text>
</comment>
<proteinExistence type="inferred from homology"/>
<evidence type="ECO:0000256" key="7">
    <source>
        <dbReference type="ARBA" id="ARBA00022927"/>
    </source>
</evidence>
<dbReference type="GO" id="GO:0032977">
    <property type="term" value="F:membrane insertase activity"/>
    <property type="evidence" value="ECO:0007669"/>
    <property type="project" value="InterPro"/>
</dbReference>
<keyword evidence="9 18" id="KW-0472">Membrane</keyword>
<protein>
    <recommendedName>
        <fullName evidence="3">Membrane protein insertase YidC</fullName>
    </recommendedName>
    <alternativeName>
        <fullName evidence="15">Foldase YidC</fullName>
    </alternativeName>
    <alternativeName>
        <fullName evidence="14">Membrane integrase YidC</fullName>
    </alternativeName>
    <alternativeName>
        <fullName evidence="13">Membrane protein YidC</fullName>
    </alternativeName>
</protein>
<evidence type="ECO:0000313" key="21">
    <source>
        <dbReference type="Proteomes" id="UP000321484"/>
    </source>
</evidence>
<dbReference type="InterPro" id="IPR001708">
    <property type="entry name" value="YidC/ALB3/OXA1/COX18"/>
</dbReference>
<evidence type="ECO:0000256" key="12">
    <source>
        <dbReference type="ARBA" id="ARBA00026028"/>
    </source>
</evidence>